<dbReference type="Pfam" id="PF15892">
    <property type="entry name" value="BNR_4"/>
    <property type="match status" value="1"/>
</dbReference>
<feature type="chain" id="PRO_5002316715" description="Fucose-specific lectin" evidence="1">
    <location>
        <begin position="24"/>
        <end position="463"/>
    </location>
</feature>
<keyword evidence="3" id="KW-1185">Reference proteome</keyword>
<organism evidence="2 3">
    <name type="scientific">Cylindrobasidium torrendii FP15055 ss-10</name>
    <dbReference type="NCBI Taxonomy" id="1314674"/>
    <lineage>
        <taxon>Eukaryota</taxon>
        <taxon>Fungi</taxon>
        <taxon>Dikarya</taxon>
        <taxon>Basidiomycota</taxon>
        <taxon>Agaricomycotina</taxon>
        <taxon>Agaricomycetes</taxon>
        <taxon>Agaricomycetidae</taxon>
        <taxon>Agaricales</taxon>
        <taxon>Marasmiineae</taxon>
        <taxon>Physalacriaceae</taxon>
        <taxon>Cylindrobasidium</taxon>
    </lineage>
</organism>
<dbReference type="EMBL" id="KN880563">
    <property type="protein sequence ID" value="KIY66182.1"/>
    <property type="molecule type" value="Genomic_DNA"/>
</dbReference>
<accession>A0A0D7B6S4</accession>
<gene>
    <name evidence="2" type="ORF">CYLTODRAFT_355469</name>
</gene>
<keyword evidence="1" id="KW-0732">Signal</keyword>
<sequence>MLLRLTLTLGHLLFFLWPAVTQAAPGVSLSSNTVLDNSAIYFVSYDGLVNVNSFQLNGVLTYGSYQYAGWYAADKTVKLARRKTGATSWETLTLNHSLVAQDSHNVVTLGVSPADGRIHVAMDCHSTRLYYTVSAASAAGTAVGWSASLFGSITNTIGSLNIGTVITYPQFVVTPSNLLQFVYRTGVSGNGDYQLAEYNNGTWTSVGQWAKKEGSYTQNGGTSSARSLYIHGFTYRDGRAHVTGTWRENSGSVTCNSGGLTNHDTVYIYSDDAGRAWKNAAGTTVSKPISVTTSGIIVDSLNPDHGLMNQESQDVDSNGRIHALISYVPGRFKQCVTSYQSDRTAYGHAFHVYQASNGTFVKVEIPFDIGSVGRSQIALDANDNAYVVLPFGRIVTASASSGWTDWTMAFNGSSQGLNAFGEVTVDRPGLVASGRKNLGVLYQEKSSNGASSPIHVAQFTLGG</sequence>
<reference evidence="2 3" key="1">
    <citation type="journal article" date="2015" name="Fungal Genet. Biol.">
        <title>Evolution of novel wood decay mechanisms in Agaricales revealed by the genome sequences of Fistulina hepatica and Cylindrobasidium torrendii.</title>
        <authorList>
            <person name="Floudas D."/>
            <person name="Held B.W."/>
            <person name="Riley R."/>
            <person name="Nagy L.G."/>
            <person name="Koehler G."/>
            <person name="Ransdell A.S."/>
            <person name="Younus H."/>
            <person name="Chow J."/>
            <person name="Chiniquy J."/>
            <person name="Lipzen A."/>
            <person name="Tritt A."/>
            <person name="Sun H."/>
            <person name="Haridas S."/>
            <person name="LaButti K."/>
            <person name="Ohm R.A."/>
            <person name="Kues U."/>
            <person name="Blanchette R.A."/>
            <person name="Grigoriev I.V."/>
            <person name="Minto R.E."/>
            <person name="Hibbett D.S."/>
        </authorList>
    </citation>
    <scope>NUCLEOTIDE SEQUENCE [LARGE SCALE GENOMIC DNA]</scope>
    <source>
        <strain evidence="2 3">FP15055 ss-10</strain>
    </source>
</reference>
<evidence type="ECO:0000256" key="1">
    <source>
        <dbReference type="SAM" id="SignalP"/>
    </source>
</evidence>
<dbReference type="STRING" id="1314674.A0A0D7B6S4"/>
<evidence type="ECO:0008006" key="4">
    <source>
        <dbReference type="Google" id="ProtNLM"/>
    </source>
</evidence>
<evidence type="ECO:0000313" key="3">
    <source>
        <dbReference type="Proteomes" id="UP000054007"/>
    </source>
</evidence>
<name>A0A0D7B6S4_9AGAR</name>
<dbReference type="AlphaFoldDB" id="A0A0D7B6S4"/>
<protein>
    <recommendedName>
        <fullName evidence="4">Fucose-specific lectin</fullName>
    </recommendedName>
</protein>
<evidence type="ECO:0000313" key="2">
    <source>
        <dbReference type="EMBL" id="KIY66182.1"/>
    </source>
</evidence>
<dbReference type="OrthoDB" id="9978204at2759"/>
<dbReference type="Proteomes" id="UP000054007">
    <property type="component" value="Unassembled WGS sequence"/>
</dbReference>
<feature type="signal peptide" evidence="1">
    <location>
        <begin position="1"/>
        <end position="23"/>
    </location>
</feature>
<proteinExistence type="predicted"/>